<feature type="chain" id="PRO_5030135872" evidence="1">
    <location>
        <begin position="21"/>
        <end position="172"/>
    </location>
</feature>
<organism evidence="2 3">
    <name type="scientific">Microvirga tunisiensis</name>
    <dbReference type="NCBI Taxonomy" id="2108360"/>
    <lineage>
        <taxon>Bacteria</taxon>
        <taxon>Pseudomonadati</taxon>
        <taxon>Pseudomonadota</taxon>
        <taxon>Alphaproteobacteria</taxon>
        <taxon>Hyphomicrobiales</taxon>
        <taxon>Methylobacteriaceae</taxon>
        <taxon>Microvirga</taxon>
    </lineage>
</organism>
<proteinExistence type="predicted"/>
<sequence>MRSFLLTTIGIVLASATAKADGLSLAGSLWRCTRAPDRSEFVITFYPGGGVGGGEFENGEVSPYIFDASRTKPGEWPGKWEQTGQRFTWDFPDQSIRIEGSLSGPGQATVRLSGSETSSGERSAITCTALSKLPKIGEGLVIPKDNHFIDLDQEHGELKVPAGISLQEPGGR</sequence>
<protein>
    <submittedName>
        <fullName evidence="2">Uncharacterized protein</fullName>
    </submittedName>
</protein>
<dbReference type="EMBL" id="VOSK01000389">
    <property type="protein sequence ID" value="MPR30546.1"/>
    <property type="molecule type" value="Genomic_DNA"/>
</dbReference>
<dbReference type="RefSeq" id="WP_152717375.1">
    <property type="nucleotide sequence ID" value="NZ_VOSJ01000421.1"/>
</dbReference>
<accession>A0A5N7N574</accession>
<evidence type="ECO:0000313" key="3">
    <source>
        <dbReference type="Proteomes" id="UP000403266"/>
    </source>
</evidence>
<dbReference type="Proteomes" id="UP000403266">
    <property type="component" value="Unassembled WGS sequence"/>
</dbReference>
<reference evidence="2 3" key="1">
    <citation type="journal article" date="2019" name="Syst. Appl. Microbiol.">
        <title>Microvirga tunisiensis sp. nov., a root nodule symbiotic bacterium isolated from Lupinus micranthus and L. luteus grown in Northern Tunisia.</title>
        <authorList>
            <person name="Msaddak A."/>
            <person name="Rejili M."/>
            <person name="Duran D."/>
            <person name="Mars M."/>
            <person name="Palacios J.M."/>
            <person name="Ruiz-Argueso T."/>
            <person name="Rey L."/>
            <person name="Imperial J."/>
        </authorList>
    </citation>
    <scope>NUCLEOTIDE SEQUENCE [LARGE SCALE GENOMIC DNA]</scope>
    <source>
        <strain evidence="2 3">Lmie10</strain>
    </source>
</reference>
<gene>
    <name evidence="2" type="ORF">FS320_37450</name>
</gene>
<name>A0A5N7N574_9HYPH</name>
<keyword evidence="1" id="KW-0732">Signal</keyword>
<feature type="signal peptide" evidence="1">
    <location>
        <begin position="1"/>
        <end position="20"/>
    </location>
</feature>
<comment type="caution">
    <text evidence="2">The sequence shown here is derived from an EMBL/GenBank/DDBJ whole genome shotgun (WGS) entry which is preliminary data.</text>
</comment>
<dbReference type="AlphaFoldDB" id="A0A5N7N574"/>
<keyword evidence="3" id="KW-1185">Reference proteome</keyword>
<evidence type="ECO:0000256" key="1">
    <source>
        <dbReference type="SAM" id="SignalP"/>
    </source>
</evidence>
<dbReference type="OrthoDB" id="8018119at2"/>
<evidence type="ECO:0000313" key="2">
    <source>
        <dbReference type="EMBL" id="MPR30546.1"/>
    </source>
</evidence>